<dbReference type="InterPro" id="IPR002035">
    <property type="entry name" value="VWF_A"/>
</dbReference>
<dbReference type="Gene3D" id="3.40.50.410">
    <property type="entry name" value="von Willebrand factor, type A domain"/>
    <property type="match status" value="1"/>
</dbReference>
<organism evidence="4 5">
    <name type="scientific">Porphyra umbilicalis</name>
    <name type="common">Purple laver</name>
    <name type="synonym">Red alga</name>
    <dbReference type="NCBI Taxonomy" id="2786"/>
    <lineage>
        <taxon>Eukaryota</taxon>
        <taxon>Rhodophyta</taxon>
        <taxon>Bangiophyceae</taxon>
        <taxon>Bangiales</taxon>
        <taxon>Bangiaceae</taxon>
        <taxon>Porphyra</taxon>
    </lineage>
</organism>
<feature type="region of interest" description="Disordered" evidence="1">
    <location>
        <begin position="337"/>
        <end position="361"/>
    </location>
</feature>
<evidence type="ECO:0000313" key="5">
    <source>
        <dbReference type="Proteomes" id="UP000218209"/>
    </source>
</evidence>
<feature type="domain" description="VWFA" evidence="3">
    <location>
        <begin position="46"/>
        <end position="214"/>
    </location>
</feature>
<evidence type="ECO:0000256" key="2">
    <source>
        <dbReference type="SAM" id="SignalP"/>
    </source>
</evidence>
<feature type="signal peptide" evidence="2">
    <location>
        <begin position="1"/>
        <end position="30"/>
    </location>
</feature>
<feature type="region of interest" description="Disordered" evidence="1">
    <location>
        <begin position="224"/>
        <end position="300"/>
    </location>
</feature>
<dbReference type="SUPFAM" id="SSF53300">
    <property type="entry name" value="vWA-like"/>
    <property type="match status" value="1"/>
</dbReference>
<dbReference type="Proteomes" id="UP000218209">
    <property type="component" value="Unassembled WGS sequence"/>
</dbReference>
<dbReference type="PANTHER" id="PTHR24020:SF20">
    <property type="entry name" value="PH DOMAIN-CONTAINING PROTEIN"/>
    <property type="match status" value="1"/>
</dbReference>
<proteinExistence type="predicted"/>
<dbReference type="AlphaFoldDB" id="A0A1X6NJF4"/>
<gene>
    <name evidence="4" type="ORF">BU14_2296s0001</name>
</gene>
<keyword evidence="2" id="KW-0732">Signal</keyword>
<evidence type="ECO:0000259" key="3">
    <source>
        <dbReference type="PROSITE" id="PS50234"/>
    </source>
</evidence>
<evidence type="ECO:0000256" key="1">
    <source>
        <dbReference type="SAM" id="MobiDB-lite"/>
    </source>
</evidence>
<feature type="chain" id="PRO_5013004894" description="VWFA domain-containing protein" evidence="2">
    <location>
        <begin position="31"/>
        <end position="525"/>
    </location>
</feature>
<protein>
    <recommendedName>
        <fullName evidence="3">VWFA domain-containing protein</fullName>
    </recommendedName>
</protein>
<sequence>MASSSSCRPRQLRLTGRVALLLAVTAAVAATAATRVGAQAAACEVDYALAIDESRSINPREFDTARAFVRSIITAAAARSAAARFSLVTFASSTTVIATGVDAAAATAAMNAHPKGSGGTRIDRALTAAAATLMAGDGSGGAARGRALILITDGASAPEPARAAAAVAKADGIAIVTVAVGGNTDEALLAELASDPTLVFQGEVDALVGLVGELVTDTCAVVAPPTETPEATPEVPTATASPEATPSSYYYRAPSAAPSDEPSPSEDAVPEPTASPSSPLPNDASYAPSPPPGRACTVTDFSGLYRGSPVTGGPGWSLKVTRGIDDDVEGAAAAPDVSAAFNSSSPPDADSDIGTPGECGGGPGVGAGGAAGAPGANCVDRGMLVIASAADNVDVERAACAAACGPAAVGPGGAPVNATACAAACPGNDFWGGATFTMRFCGEVGAGDEDAPGPVTVTGVTMLDVDAGEVLDVDVVGGGAAAYERHEGLGANAVQALTLSTEVPHGSALRIRCSGSCALMQVRWC</sequence>
<reference evidence="4 5" key="1">
    <citation type="submission" date="2017-03" db="EMBL/GenBank/DDBJ databases">
        <title>WGS assembly of Porphyra umbilicalis.</title>
        <authorList>
            <person name="Brawley S.H."/>
            <person name="Blouin N.A."/>
            <person name="Ficko-Blean E."/>
            <person name="Wheeler G.L."/>
            <person name="Lohr M."/>
            <person name="Goodson H.V."/>
            <person name="Jenkins J.W."/>
            <person name="Blaby-Haas C.E."/>
            <person name="Helliwell K.E."/>
            <person name="Chan C."/>
            <person name="Marriage T."/>
            <person name="Bhattacharya D."/>
            <person name="Klein A.S."/>
            <person name="Badis Y."/>
            <person name="Brodie J."/>
            <person name="Cao Y."/>
            <person name="Collen J."/>
            <person name="Dittami S.M."/>
            <person name="Gachon C.M."/>
            <person name="Green B.R."/>
            <person name="Karpowicz S."/>
            <person name="Kim J.W."/>
            <person name="Kudahl U."/>
            <person name="Lin S."/>
            <person name="Michel G."/>
            <person name="Mittag M."/>
            <person name="Olson B.J."/>
            <person name="Pangilinan J."/>
            <person name="Peng Y."/>
            <person name="Qiu H."/>
            <person name="Shu S."/>
            <person name="Singer J.T."/>
            <person name="Smith A.G."/>
            <person name="Sprecher B.N."/>
            <person name="Wagner V."/>
            <person name="Wang W."/>
            <person name="Wang Z.-Y."/>
            <person name="Yan J."/>
            <person name="Yarish C."/>
            <person name="Zoeuner-Riek S."/>
            <person name="Zhuang Y."/>
            <person name="Zou Y."/>
            <person name="Lindquist E.A."/>
            <person name="Grimwood J."/>
            <person name="Barry K."/>
            <person name="Rokhsar D.S."/>
            <person name="Schmutz J."/>
            <person name="Stiller J.W."/>
            <person name="Grossman A.R."/>
            <person name="Prochnik S.E."/>
        </authorList>
    </citation>
    <scope>NUCLEOTIDE SEQUENCE [LARGE SCALE GENOMIC DNA]</scope>
    <source>
        <strain evidence="4">4086291</strain>
    </source>
</reference>
<accession>A0A1X6NJF4</accession>
<name>A0A1X6NJF4_PORUM</name>
<evidence type="ECO:0000313" key="4">
    <source>
        <dbReference type="EMBL" id="OSX68749.1"/>
    </source>
</evidence>
<dbReference type="CDD" id="cd00198">
    <property type="entry name" value="vWFA"/>
    <property type="match status" value="1"/>
</dbReference>
<dbReference type="SMART" id="SM00327">
    <property type="entry name" value="VWA"/>
    <property type="match status" value="1"/>
</dbReference>
<dbReference type="PROSITE" id="PS50234">
    <property type="entry name" value="VWFA"/>
    <property type="match status" value="1"/>
</dbReference>
<dbReference type="Pfam" id="PF00092">
    <property type="entry name" value="VWA"/>
    <property type="match status" value="1"/>
</dbReference>
<keyword evidence="5" id="KW-1185">Reference proteome</keyword>
<feature type="compositionally biased region" description="Low complexity" evidence="1">
    <location>
        <begin position="224"/>
        <end position="272"/>
    </location>
</feature>
<dbReference type="InterPro" id="IPR036465">
    <property type="entry name" value="vWFA_dom_sf"/>
</dbReference>
<dbReference type="EMBL" id="KV920128">
    <property type="protein sequence ID" value="OSX68749.1"/>
    <property type="molecule type" value="Genomic_DNA"/>
</dbReference>
<dbReference type="InterPro" id="IPR050525">
    <property type="entry name" value="ECM_Assembly_Org"/>
</dbReference>
<dbReference type="PANTHER" id="PTHR24020">
    <property type="entry name" value="COLLAGEN ALPHA"/>
    <property type="match status" value="1"/>
</dbReference>